<dbReference type="PANTHER" id="PTHR33608:SF3">
    <property type="entry name" value="SLR2013 PROTEIN"/>
    <property type="match status" value="1"/>
</dbReference>
<accession>A0A380BA00</accession>
<keyword evidence="1" id="KW-0472">Membrane</keyword>
<dbReference type="PANTHER" id="PTHR33608">
    <property type="entry name" value="BLL2464 PROTEIN"/>
    <property type="match status" value="1"/>
</dbReference>
<name>A0A380BA00_SPHSI</name>
<protein>
    <submittedName>
        <fullName evidence="3">Uncharacterized conserved protein (Some members contain a von Willebrand factor type A (VWA) domain)</fullName>
    </submittedName>
</protein>
<feature type="transmembrane region" description="Helical" evidence="1">
    <location>
        <begin position="12"/>
        <end position="31"/>
    </location>
</feature>
<dbReference type="InterPro" id="IPR002881">
    <property type="entry name" value="DUF58"/>
</dbReference>
<reference evidence="3 4" key="1">
    <citation type="submission" date="2018-06" db="EMBL/GenBank/DDBJ databases">
        <authorList>
            <consortium name="Pathogen Informatics"/>
            <person name="Doyle S."/>
        </authorList>
    </citation>
    <scope>NUCLEOTIDE SEQUENCE [LARGE SCALE GENOMIC DNA]</scope>
    <source>
        <strain evidence="3 4">NCTC11388</strain>
    </source>
</reference>
<feature type="domain" description="DUF58" evidence="2">
    <location>
        <begin position="204"/>
        <end position="375"/>
    </location>
</feature>
<sequence>MIRHIRRLYFTNQFFYSLLGMALLFTVSFFVKGMFVVSGIVFWLLLICWVWDLTFLHFGKNRVEIERHYPEKLSNGDDNHFEIAFISHYPKKIKARILEEFPMQLQIRGKEFEIVLASLIPKHVEYELRPTKRGIYEFGRCHVLVRNLGFFERKFLLEEPLKIPCYPSFIQLRKYQLMATTDRLKEMGIKRIRKIGSTLEFDHVREYVRGDEYRFMNWKASAKHKKLMVNQYQEEKSQPIYSFIDTGRAMRMPFNEMTLLDYSINSVLVLSNSAILKQDRAGMLTFSNGIANHIPAEKRNNQMQKVSEALYSITTLFEESEFGKLYAFANKHINKRSLIFVYTNFETMDSLNRQMPYLKMINKTHIVVVVVFKNTELIQMAKESTHYTIDIYNQIIAEKFVYEKSLIIQELNRQGIQTIYTAPEQLTINSINKYLEIKARGLI</sequence>
<dbReference type="Proteomes" id="UP000254893">
    <property type="component" value="Unassembled WGS sequence"/>
</dbReference>
<evidence type="ECO:0000256" key="1">
    <source>
        <dbReference type="SAM" id="Phobius"/>
    </source>
</evidence>
<dbReference type="RefSeq" id="WP_258861873.1">
    <property type="nucleotide sequence ID" value="NZ_UGYW01000001.1"/>
</dbReference>
<keyword evidence="1" id="KW-1133">Transmembrane helix</keyword>
<organism evidence="3 4">
    <name type="scientific">Sphingobacterium spiritivorum</name>
    <name type="common">Flavobacterium spiritivorum</name>
    <dbReference type="NCBI Taxonomy" id="258"/>
    <lineage>
        <taxon>Bacteria</taxon>
        <taxon>Pseudomonadati</taxon>
        <taxon>Bacteroidota</taxon>
        <taxon>Sphingobacteriia</taxon>
        <taxon>Sphingobacteriales</taxon>
        <taxon>Sphingobacteriaceae</taxon>
        <taxon>Sphingobacterium</taxon>
    </lineage>
</organism>
<evidence type="ECO:0000259" key="2">
    <source>
        <dbReference type="Pfam" id="PF01882"/>
    </source>
</evidence>
<dbReference type="AlphaFoldDB" id="A0A380BA00"/>
<dbReference type="Pfam" id="PF01882">
    <property type="entry name" value="DUF58"/>
    <property type="match status" value="1"/>
</dbReference>
<keyword evidence="1" id="KW-0812">Transmembrane</keyword>
<evidence type="ECO:0000313" key="4">
    <source>
        <dbReference type="Proteomes" id="UP000254893"/>
    </source>
</evidence>
<gene>
    <name evidence="3" type="ORF">NCTC11388_00309</name>
</gene>
<dbReference type="EMBL" id="UGYW01000001">
    <property type="protein sequence ID" value="SUI97209.1"/>
    <property type="molecule type" value="Genomic_DNA"/>
</dbReference>
<proteinExistence type="predicted"/>
<feature type="transmembrane region" description="Helical" evidence="1">
    <location>
        <begin position="37"/>
        <end position="58"/>
    </location>
</feature>
<evidence type="ECO:0000313" key="3">
    <source>
        <dbReference type="EMBL" id="SUI97209.1"/>
    </source>
</evidence>